<dbReference type="Proteomes" id="UP001470230">
    <property type="component" value="Unassembled WGS sequence"/>
</dbReference>
<dbReference type="SUPFAM" id="SSF46689">
    <property type="entry name" value="Homeodomain-like"/>
    <property type="match status" value="1"/>
</dbReference>
<dbReference type="EMBL" id="JAPFFF010000006">
    <property type="protein sequence ID" value="KAK8888226.1"/>
    <property type="molecule type" value="Genomic_DNA"/>
</dbReference>
<feature type="domain" description="Myb-like" evidence="1">
    <location>
        <begin position="67"/>
        <end position="117"/>
    </location>
</feature>
<organism evidence="3 4">
    <name type="scientific">Tritrichomonas musculus</name>
    <dbReference type="NCBI Taxonomy" id="1915356"/>
    <lineage>
        <taxon>Eukaryota</taxon>
        <taxon>Metamonada</taxon>
        <taxon>Parabasalia</taxon>
        <taxon>Tritrichomonadida</taxon>
        <taxon>Tritrichomonadidae</taxon>
        <taxon>Tritrichomonas</taxon>
    </lineage>
</organism>
<dbReference type="CDD" id="cd00167">
    <property type="entry name" value="SANT"/>
    <property type="match status" value="2"/>
</dbReference>
<evidence type="ECO:0008006" key="5">
    <source>
        <dbReference type="Google" id="ProtNLM"/>
    </source>
</evidence>
<dbReference type="PANTHER" id="PTHR45614:SF253">
    <property type="entry name" value="CHROMOSOME UNDETERMINED SCAFFOLD_38, WHOLE GENOME SHOTGUN SEQUENCE"/>
    <property type="match status" value="1"/>
</dbReference>
<dbReference type="InterPro" id="IPR001005">
    <property type="entry name" value="SANT/Myb"/>
</dbReference>
<reference evidence="3 4" key="1">
    <citation type="submission" date="2024-04" db="EMBL/GenBank/DDBJ databases">
        <title>Tritrichomonas musculus Genome.</title>
        <authorList>
            <person name="Alves-Ferreira E."/>
            <person name="Grigg M."/>
            <person name="Lorenzi H."/>
            <person name="Galac M."/>
        </authorList>
    </citation>
    <scope>NUCLEOTIDE SEQUENCE [LARGE SCALE GENOMIC DNA]</scope>
    <source>
        <strain evidence="3 4">EAF2021</strain>
    </source>
</reference>
<dbReference type="Gene3D" id="1.10.10.60">
    <property type="entry name" value="Homeodomain-like"/>
    <property type="match status" value="2"/>
</dbReference>
<feature type="domain" description="HTH myb-type" evidence="2">
    <location>
        <begin position="19"/>
        <end position="70"/>
    </location>
</feature>
<dbReference type="PROSITE" id="PS51294">
    <property type="entry name" value="HTH_MYB"/>
    <property type="match status" value="2"/>
</dbReference>
<evidence type="ECO:0000313" key="3">
    <source>
        <dbReference type="EMBL" id="KAK8888226.1"/>
    </source>
</evidence>
<proteinExistence type="predicted"/>
<dbReference type="InterPro" id="IPR050560">
    <property type="entry name" value="MYB_TF"/>
</dbReference>
<gene>
    <name evidence="3" type="ORF">M9Y10_039290</name>
</gene>
<feature type="domain" description="HTH myb-type" evidence="2">
    <location>
        <begin position="74"/>
        <end position="121"/>
    </location>
</feature>
<dbReference type="PROSITE" id="PS50090">
    <property type="entry name" value="MYB_LIKE"/>
    <property type="match status" value="2"/>
</dbReference>
<dbReference type="PANTHER" id="PTHR45614">
    <property type="entry name" value="MYB PROTEIN-RELATED"/>
    <property type="match status" value="1"/>
</dbReference>
<keyword evidence="4" id="KW-1185">Reference proteome</keyword>
<protein>
    <recommendedName>
        <fullName evidence="5">Myb-like DNA-binding domain containing protein</fullName>
    </recommendedName>
</protein>
<sequence length="238" mass="27744">MKKLDDRTRQARLAGPLSRKVKFTKTEDLKLRELVERYSTDDWKIIARHLPPRTARQCRERWCNYIDPNLTTEPWTPDEDEALLRIHEQIGNHWKKLEEFFPKRSKNSIKKRWHMLKGTNEEDEEIIDFKPSSNSQPMMSSINAKNTLTSSTPNTLISSSSIPHAFMPMTILPPEPTTVIPVAPLYISVNLPMYNVSNRITTFIEDPHIYMGMYEKPHANFSNSFVQNNLCTVSDAYY</sequence>
<evidence type="ECO:0000259" key="2">
    <source>
        <dbReference type="PROSITE" id="PS51294"/>
    </source>
</evidence>
<evidence type="ECO:0000313" key="4">
    <source>
        <dbReference type="Proteomes" id="UP001470230"/>
    </source>
</evidence>
<comment type="caution">
    <text evidence="3">The sequence shown here is derived from an EMBL/GenBank/DDBJ whole genome shotgun (WGS) entry which is preliminary data.</text>
</comment>
<dbReference type="SMART" id="SM00717">
    <property type="entry name" value="SANT"/>
    <property type="match status" value="2"/>
</dbReference>
<feature type="domain" description="Myb-like" evidence="1">
    <location>
        <begin position="15"/>
        <end position="66"/>
    </location>
</feature>
<dbReference type="InterPro" id="IPR017930">
    <property type="entry name" value="Myb_dom"/>
</dbReference>
<dbReference type="InterPro" id="IPR009057">
    <property type="entry name" value="Homeodomain-like_sf"/>
</dbReference>
<accession>A0ABR2KBF0</accession>
<dbReference type="Pfam" id="PF13921">
    <property type="entry name" value="Myb_DNA-bind_6"/>
    <property type="match status" value="1"/>
</dbReference>
<evidence type="ECO:0000259" key="1">
    <source>
        <dbReference type="PROSITE" id="PS50090"/>
    </source>
</evidence>
<name>A0ABR2KBF0_9EUKA</name>